<dbReference type="RefSeq" id="WP_256397409.1">
    <property type="nucleotide sequence ID" value="NZ_JANHDJ010000007.1"/>
</dbReference>
<comment type="caution">
    <text evidence="2">The sequence shown here is derived from an EMBL/GenBank/DDBJ whole genome shotgun (WGS) entry which is preliminary data.</text>
</comment>
<organism evidence="2 3">
    <name type="scientific">Halohasta litorea</name>
    <dbReference type="NCBI Taxonomy" id="869891"/>
    <lineage>
        <taxon>Archaea</taxon>
        <taxon>Methanobacteriati</taxon>
        <taxon>Methanobacteriota</taxon>
        <taxon>Stenosarchaea group</taxon>
        <taxon>Halobacteria</taxon>
        <taxon>Halobacteriales</taxon>
        <taxon>Haloferacaceae</taxon>
        <taxon>Halohasta</taxon>
    </lineage>
</organism>
<protein>
    <submittedName>
        <fullName evidence="2">Uncharacterized protein</fullName>
    </submittedName>
</protein>
<proteinExistence type="predicted"/>
<name>A0ABD6D3W5_9EURY</name>
<evidence type="ECO:0000313" key="2">
    <source>
        <dbReference type="EMBL" id="MFD1640405.1"/>
    </source>
</evidence>
<feature type="region of interest" description="Disordered" evidence="1">
    <location>
        <begin position="61"/>
        <end position="89"/>
    </location>
</feature>
<feature type="compositionally biased region" description="Basic and acidic residues" evidence="1">
    <location>
        <begin position="79"/>
        <end position="89"/>
    </location>
</feature>
<keyword evidence="3" id="KW-1185">Reference proteome</keyword>
<dbReference type="AlphaFoldDB" id="A0ABD6D3W5"/>
<dbReference type="Proteomes" id="UP001597052">
    <property type="component" value="Unassembled WGS sequence"/>
</dbReference>
<evidence type="ECO:0000313" key="3">
    <source>
        <dbReference type="Proteomes" id="UP001597052"/>
    </source>
</evidence>
<sequence>MRIQPPTSPFDVVGVDVARYGEPQHELSASATDCLYGPPQHEQDVEDPDWLISVASRKFSAASMTPVETSEPEPEPEPTEERERTVLRL</sequence>
<reference evidence="2 3" key="1">
    <citation type="journal article" date="2019" name="Int. J. Syst. Evol. Microbiol.">
        <title>The Global Catalogue of Microorganisms (GCM) 10K type strain sequencing project: providing services to taxonomists for standard genome sequencing and annotation.</title>
        <authorList>
            <consortium name="The Broad Institute Genomics Platform"/>
            <consortium name="The Broad Institute Genome Sequencing Center for Infectious Disease"/>
            <person name="Wu L."/>
            <person name="Ma J."/>
        </authorList>
    </citation>
    <scope>NUCLEOTIDE SEQUENCE [LARGE SCALE GENOMIC DNA]</scope>
    <source>
        <strain evidence="2 3">CGMCC 1.10593</strain>
    </source>
</reference>
<gene>
    <name evidence="2" type="ORF">ACFSBW_00760</name>
</gene>
<dbReference type="EMBL" id="JBHUDM010000001">
    <property type="protein sequence ID" value="MFD1640405.1"/>
    <property type="molecule type" value="Genomic_DNA"/>
</dbReference>
<evidence type="ECO:0000256" key="1">
    <source>
        <dbReference type="SAM" id="MobiDB-lite"/>
    </source>
</evidence>
<accession>A0ABD6D3W5</accession>